<dbReference type="SUPFAM" id="SSF75217">
    <property type="entry name" value="alpha/beta knot"/>
    <property type="match status" value="1"/>
</dbReference>
<evidence type="ECO:0000256" key="2">
    <source>
        <dbReference type="ARBA" id="ARBA00022603"/>
    </source>
</evidence>
<dbReference type="PANTHER" id="PTHR43191:SF2">
    <property type="entry name" value="RRNA METHYLTRANSFERASE 3, MITOCHONDRIAL"/>
    <property type="match status" value="1"/>
</dbReference>
<dbReference type="CDD" id="cd18109">
    <property type="entry name" value="SpoU-like_RNA-MTase"/>
    <property type="match status" value="1"/>
</dbReference>
<dbReference type="GO" id="GO:0003723">
    <property type="term" value="F:RNA binding"/>
    <property type="evidence" value="ECO:0007669"/>
    <property type="project" value="InterPro"/>
</dbReference>
<dbReference type="Gene3D" id="3.30.1330.30">
    <property type="match status" value="1"/>
</dbReference>
<evidence type="ECO:0000259" key="5">
    <source>
        <dbReference type="Pfam" id="PF22435"/>
    </source>
</evidence>
<keyword evidence="3 6" id="KW-0808">Transferase</keyword>
<reference evidence="7" key="1">
    <citation type="submission" date="2018-02" db="EMBL/GenBank/DDBJ databases">
        <authorList>
            <person name="Clavel T."/>
            <person name="Strowig T."/>
        </authorList>
    </citation>
    <scope>NUCLEOTIDE SEQUENCE [LARGE SCALE GENOMIC DNA]</scope>
    <source>
        <strain evidence="7">DSM 100764</strain>
    </source>
</reference>
<proteinExistence type="inferred from homology"/>
<dbReference type="InterPro" id="IPR029064">
    <property type="entry name" value="Ribosomal_eL30-like_sf"/>
</dbReference>
<dbReference type="GO" id="GO:0006396">
    <property type="term" value="P:RNA processing"/>
    <property type="evidence" value="ECO:0007669"/>
    <property type="project" value="InterPro"/>
</dbReference>
<dbReference type="InterPro" id="IPR029028">
    <property type="entry name" value="Alpha/beta_knot_MTases"/>
</dbReference>
<dbReference type="GO" id="GO:0032259">
    <property type="term" value="P:methylation"/>
    <property type="evidence" value="ECO:0007669"/>
    <property type="project" value="UniProtKB-KW"/>
</dbReference>
<dbReference type="InterPro" id="IPR051259">
    <property type="entry name" value="rRNA_Methyltransferase"/>
</dbReference>
<keyword evidence="2 6" id="KW-0489">Methyltransferase</keyword>
<evidence type="ECO:0000256" key="1">
    <source>
        <dbReference type="ARBA" id="ARBA00007228"/>
    </source>
</evidence>
<feature type="domain" description="tRNA/rRNA methyltransferase SpoU type" evidence="4">
    <location>
        <begin position="173"/>
        <end position="311"/>
    </location>
</feature>
<organism evidence="6 7">
    <name type="scientific">Paramuribaculum intestinale</name>
    <dbReference type="NCBI Taxonomy" id="2094151"/>
    <lineage>
        <taxon>Bacteria</taxon>
        <taxon>Pseudomonadati</taxon>
        <taxon>Bacteroidota</taxon>
        <taxon>Bacteroidia</taxon>
        <taxon>Bacteroidales</taxon>
        <taxon>Muribaculaceae</taxon>
        <taxon>Paramuribaculum</taxon>
    </lineage>
</organism>
<dbReference type="Proteomes" id="UP000244925">
    <property type="component" value="Unassembled WGS sequence"/>
</dbReference>
<dbReference type="InterPro" id="IPR001537">
    <property type="entry name" value="SpoU_MeTrfase"/>
</dbReference>
<name>A0A2V1IX44_9BACT</name>
<comment type="caution">
    <text evidence="6">The sequence shown here is derived from an EMBL/GenBank/DDBJ whole genome shotgun (WGS) entry which is preliminary data.</text>
</comment>
<accession>A0A2V1IX44</accession>
<dbReference type="GO" id="GO:0008173">
    <property type="term" value="F:RNA methyltransferase activity"/>
    <property type="evidence" value="ECO:0007669"/>
    <property type="project" value="InterPro"/>
</dbReference>
<dbReference type="Pfam" id="PF00588">
    <property type="entry name" value="SpoU_methylase"/>
    <property type="match status" value="1"/>
</dbReference>
<evidence type="ECO:0000259" key="4">
    <source>
        <dbReference type="Pfam" id="PF00588"/>
    </source>
</evidence>
<evidence type="ECO:0000313" key="7">
    <source>
        <dbReference type="Proteomes" id="UP000244925"/>
    </source>
</evidence>
<dbReference type="InterPro" id="IPR053888">
    <property type="entry name" value="MRM3-like_sub_bind"/>
</dbReference>
<dbReference type="AlphaFoldDB" id="A0A2V1IX44"/>
<gene>
    <name evidence="6" type="ORF">C5O25_00285</name>
</gene>
<dbReference type="SUPFAM" id="SSF55315">
    <property type="entry name" value="L30e-like"/>
    <property type="match status" value="1"/>
</dbReference>
<dbReference type="InterPro" id="IPR029026">
    <property type="entry name" value="tRNA_m1G_MTases_N"/>
</dbReference>
<dbReference type="PANTHER" id="PTHR43191">
    <property type="entry name" value="RRNA METHYLTRANSFERASE 3"/>
    <property type="match status" value="1"/>
</dbReference>
<dbReference type="Gene3D" id="3.40.1280.10">
    <property type="match status" value="1"/>
</dbReference>
<evidence type="ECO:0000313" key="6">
    <source>
        <dbReference type="EMBL" id="PWB09681.1"/>
    </source>
</evidence>
<sequence>MAPPKSSSFSVSVVLPASGCDMIANVRRRLISSVSCDIGLWFLLFGVQSYAVFRDFTVILQNKHTAMQLTNQMRKDVAALDEARTRRQARLFKAEGQKCVNDTLGHFTLHSLYATAAWAEANDGLVSLAADRMAVVTRRDLERMSHLSTPPQVIAVYDMPEECIPLNIGVDNLALVLDGIQDPGNMGTIMRVADWFGVETVVCSADSADPYSPKAIMASMGSISRVRPVRTDIAGLLQKTEATVCGTFLDGTDLYRSDLPQSGVIVMGSEGHGISDSVASMVDMRLKIPAYPPERNGAESLNVGMATAIIMAEFRRRQMQ</sequence>
<dbReference type="EMBL" id="PUBV01000001">
    <property type="protein sequence ID" value="PWB09681.1"/>
    <property type="molecule type" value="Genomic_DNA"/>
</dbReference>
<feature type="domain" description="MRM3-like substrate binding" evidence="5">
    <location>
        <begin position="75"/>
        <end position="155"/>
    </location>
</feature>
<evidence type="ECO:0000256" key="3">
    <source>
        <dbReference type="ARBA" id="ARBA00022679"/>
    </source>
</evidence>
<comment type="similarity">
    <text evidence="1">Belongs to the class IV-like SAM-binding methyltransferase superfamily. RNA methyltransferase TrmH family.</text>
</comment>
<dbReference type="Pfam" id="PF22435">
    <property type="entry name" value="MRM3-like_sub_bind"/>
    <property type="match status" value="1"/>
</dbReference>
<keyword evidence="7" id="KW-1185">Reference proteome</keyword>
<protein>
    <submittedName>
        <fullName evidence="6">RNA methyltransferase</fullName>
    </submittedName>
</protein>